<feature type="repeat" description="ANK" evidence="3">
    <location>
        <begin position="157"/>
        <end position="189"/>
    </location>
</feature>
<keyword evidence="2 3" id="KW-0040">ANK repeat</keyword>
<dbReference type="EMBL" id="JAUIQD010000006">
    <property type="protein sequence ID" value="KAK3345790.1"/>
    <property type="molecule type" value="Genomic_DNA"/>
</dbReference>
<gene>
    <name evidence="4" type="ORF">B0T25DRAFT_583101</name>
</gene>
<evidence type="ECO:0000313" key="4">
    <source>
        <dbReference type="EMBL" id="KAK3345790.1"/>
    </source>
</evidence>
<evidence type="ECO:0000256" key="2">
    <source>
        <dbReference type="ARBA" id="ARBA00023043"/>
    </source>
</evidence>
<dbReference type="Gene3D" id="1.25.40.20">
    <property type="entry name" value="Ankyrin repeat-containing domain"/>
    <property type="match status" value="4"/>
</dbReference>
<dbReference type="SUPFAM" id="SSF48403">
    <property type="entry name" value="Ankyrin repeat"/>
    <property type="match status" value="3"/>
</dbReference>
<sequence length="680" mass="75685">MHNAALLLTRSHQWHLSAMADITTSAPTRISNSAGYFQTIPMLSHLPTEILLHLISSSEDMLSPKEHMRTLYSLTATCRKFRAIFEMQLYRFDINKQGSSVMSWAAAKGRTNVLEKAFSYGADVDGEGPHRGARLEVLSKISLQLGEEALSAAMVRMQATPLHYAIVGAHDEAVEWLLNHGAETNKASVGLFGAEFGGDLEKWKRYVDSFYEFGPGAQPGHDPPTWLPLHLALCHGNTSVAKLLTRYEADVGPGCPNPEFWWDDERLDALQCAVHYGNSEMVRHLLAEVDPNLVNAREASSRSTALHVAAGFYVYNDDMPVEKEEDADRTEIIKALVEYGADLDIRDHIGRTPLNIAVNNADLHIASYLLGLGADHRTLTINDIQSVYHGRDEMVPPEFVRKLISLGADVNNFGSLVLPPLFVAVENFQYEVANIILEAGANPEPPSAPGSNQILFQLLHHIKFKDRWTQQGGDTLFRALLAKGLDLNIRRPLGLAQLNMEAEVCLTYYLRTRSQWWSEGNTISVFPPAEEMLHVVSSLLGYGANPNAVNSAGMSPIHCLIECYIARLSKSTTINKDRQELGSEVWYSSSFRKLLQSGASLGIRDARSKTALDRAAKIAKRAGKHLLDRKMKKKARRDGHDIMRFLLRNVQPGNIPEEERCWALEVVGHRGKSSPEKKRS</sequence>
<keyword evidence="1" id="KW-0677">Repeat</keyword>
<evidence type="ECO:0000256" key="1">
    <source>
        <dbReference type="ARBA" id="ARBA00022737"/>
    </source>
</evidence>
<feature type="repeat" description="ANK" evidence="3">
    <location>
        <begin position="349"/>
        <end position="375"/>
    </location>
</feature>
<dbReference type="AlphaFoldDB" id="A0AAJ0HAK0"/>
<dbReference type="Pfam" id="PF12796">
    <property type="entry name" value="Ank_2"/>
    <property type="match status" value="1"/>
</dbReference>
<dbReference type="PANTHER" id="PTHR24198:SF165">
    <property type="entry name" value="ANKYRIN REPEAT-CONTAINING PROTEIN-RELATED"/>
    <property type="match status" value="1"/>
</dbReference>
<dbReference type="SMART" id="SM00248">
    <property type="entry name" value="ANK"/>
    <property type="match status" value="7"/>
</dbReference>
<dbReference type="PANTHER" id="PTHR24198">
    <property type="entry name" value="ANKYRIN REPEAT AND PROTEIN KINASE DOMAIN-CONTAINING PROTEIN"/>
    <property type="match status" value="1"/>
</dbReference>
<dbReference type="PROSITE" id="PS50297">
    <property type="entry name" value="ANK_REP_REGION"/>
    <property type="match status" value="2"/>
</dbReference>
<name>A0AAJ0HAK0_9PEZI</name>
<evidence type="ECO:0000256" key="3">
    <source>
        <dbReference type="PROSITE-ProRule" id="PRU00023"/>
    </source>
</evidence>
<reference evidence="4" key="2">
    <citation type="submission" date="2023-06" db="EMBL/GenBank/DDBJ databases">
        <authorList>
            <consortium name="Lawrence Berkeley National Laboratory"/>
            <person name="Haridas S."/>
            <person name="Hensen N."/>
            <person name="Bonometti L."/>
            <person name="Westerberg I."/>
            <person name="Brannstrom I.O."/>
            <person name="Guillou S."/>
            <person name="Cros-Aarteil S."/>
            <person name="Calhoun S."/>
            <person name="Kuo A."/>
            <person name="Mondo S."/>
            <person name="Pangilinan J."/>
            <person name="Riley R."/>
            <person name="Labutti K."/>
            <person name="Andreopoulos B."/>
            <person name="Lipzen A."/>
            <person name="Chen C."/>
            <person name="Yanf M."/>
            <person name="Daum C."/>
            <person name="Ng V."/>
            <person name="Clum A."/>
            <person name="Steindorff A."/>
            <person name="Ohm R."/>
            <person name="Martin F."/>
            <person name="Silar P."/>
            <person name="Natvig D."/>
            <person name="Lalanne C."/>
            <person name="Gautier V."/>
            <person name="Ament-Velasquez S.L."/>
            <person name="Kruys A."/>
            <person name="Hutchinson M.I."/>
            <person name="Powell A.J."/>
            <person name="Barry K."/>
            <person name="Miller A.N."/>
            <person name="Grigoriev I.V."/>
            <person name="Debuchy R."/>
            <person name="Gladieux P."/>
            <person name="Thoren M.H."/>
            <person name="Johannesson H."/>
        </authorList>
    </citation>
    <scope>NUCLEOTIDE SEQUENCE</scope>
    <source>
        <strain evidence="4">CBS 955.72</strain>
    </source>
</reference>
<dbReference type="CDD" id="cd09917">
    <property type="entry name" value="F-box_SF"/>
    <property type="match status" value="1"/>
</dbReference>
<evidence type="ECO:0000313" key="5">
    <source>
        <dbReference type="Proteomes" id="UP001275084"/>
    </source>
</evidence>
<protein>
    <submittedName>
        <fullName evidence="4">Ankyrin repeat-containing domain protein</fullName>
    </submittedName>
</protein>
<dbReference type="Pfam" id="PF00023">
    <property type="entry name" value="Ank"/>
    <property type="match status" value="1"/>
</dbReference>
<dbReference type="PROSITE" id="PS50088">
    <property type="entry name" value="ANK_REPEAT"/>
    <property type="match status" value="2"/>
</dbReference>
<dbReference type="Pfam" id="PF13637">
    <property type="entry name" value="Ank_4"/>
    <property type="match status" value="1"/>
</dbReference>
<dbReference type="InterPro" id="IPR002110">
    <property type="entry name" value="Ankyrin_rpt"/>
</dbReference>
<proteinExistence type="predicted"/>
<keyword evidence="5" id="KW-1185">Reference proteome</keyword>
<accession>A0AAJ0HAK0</accession>
<dbReference type="Proteomes" id="UP001275084">
    <property type="component" value="Unassembled WGS sequence"/>
</dbReference>
<dbReference type="InterPro" id="IPR036770">
    <property type="entry name" value="Ankyrin_rpt-contain_sf"/>
</dbReference>
<reference evidence="4" key="1">
    <citation type="journal article" date="2023" name="Mol. Phylogenet. Evol.">
        <title>Genome-scale phylogeny and comparative genomics of the fungal order Sordariales.</title>
        <authorList>
            <person name="Hensen N."/>
            <person name="Bonometti L."/>
            <person name="Westerberg I."/>
            <person name="Brannstrom I.O."/>
            <person name="Guillou S."/>
            <person name="Cros-Aarteil S."/>
            <person name="Calhoun S."/>
            <person name="Haridas S."/>
            <person name="Kuo A."/>
            <person name="Mondo S."/>
            <person name="Pangilinan J."/>
            <person name="Riley R."/>
            <person name="LaButti K."/>
            <person name="Andreopoulos B."/>
            <person name="Lipzen A."/>
            <person name="Chen C."/>
            <person name="Yan M."/>
            <person name="Daum C."/>
            <person name="Ng V."/>
            <person name="Clum A."/>
            <person name="Steindorff A."/>
            <person name="Ohm R.A."/>
            <person name="Martin F."/>
            <person name="Silar P."/>
            <person name="Natvig D.O."/>
            <person name="Lalanne C."/>
            <person name="Gautier V."/>
            <person name="Ament-Velasquez S.L."/>
            <person name="Kruys A."/>
            <person name="Hutchinson M.I."/>
            <person name="Powell A.J."/>
            <person name="Barry K."/>
            <person name="Miller A.N."/>
            <person name="Grigoriev I.V."/>
            <person name="Debuchy R."/>
            <person name="Gladieux P."/>
            <person name="Hiltunen Thoren M."/>
            <person name="Johannesson H."/>
        </authorList>
    </citation>
    <scope>NUCLEOTIDE SEQUENCE</scope>
    <source>
        <strain evidence="4">CBS 955.72</strain>
    </source>
</reference>
<comment type="caution">
    <text evidence="4">The sequence shown here is derived from an EMBL/GenBank/DDBJ whole genome shotgun (WGS) entry which is preliminary data.</text>
</comment>
<organism evidence="4 5">
    <name type="scientific">Lasiosphaeria hispida</name>
    <dbReference type="NCBI Taxonomy" id="260671"/>
    <lineage>
        <taxon>Eukaryota</taxon>
        <taxon>Fungi</taxon>
        <taxon>Dikarya</taxon>
        <taxon>Ascomycota</taxon>
        <taxon>Pezizomycotina</taxon>
        <taxon>Sordariomycetes</taxon>
        <taxon>Sordariomycetidae</taxon>
        <taxon>Sordariales</taxon>
        <taxon>Lasiosphaeriaceae</taxon>
        <taxon>Lasiosphaeria</taxon>
    </lineage>
</organism>